<dbReference type="EMBL" id="BBTG02000054">
    <property type="protein sequence ID" value="GAO17703.1"/>
    <property type="molecule type" value="Genomic_DNA"/>
</dbReference>
<sequence>MAIRAGCAMGSIVAFEGTPDVVLTQLRLLPPSPYTLILPSIMPYIKPRDGARCFDARDFIRQVHLAFQARNQAARDFLDGSTADRKRLVFLNGGTLGAQALCVKKIMEYETQGDQAQAEYIFQQIAKDGLAGPDENDTPFPGMLNRSASDDSDYPSYGHVLEEDPITKAMRAADALDRQTANLQPSGDLNFTMPSRKRSSSLPVYGYCDDFDDSSTPYYVFGAPPNQEDGTAEVFPDSLRATPNQRLSVMQPTPESPDTTQPRSDLPSPSIYSTSGVGESHDPNAHGRQLTTSVAPSPASETSSMSFSEHVVFGEASVLDMRRMSKRNSLFRAKSLDRKYSADPRVRHFGMPTESWLDESDTPRISQHTLPTTLPSQMQNAQWLQTVVDKPRTVVVKAQKRPDEMEPVLGWEEWRASNSVGKVESRYVDRCTNTRYSFATTPVFEPILSPVEDLIVFFKDDAQDFPLESAISTFRNRRYPVLSYSPAPSDVENMAESLPGTPTPLSPTAADPLSINIKSPDAALPSLDDCDPFAYAPSKCQGPKVAELAAAVALARRPTPSQASVPTISTFHEQRVHEFSISCSQTAVSIQNSLRAVLGEHFPPDTAGYGPLQFSPLPEFDGLWKPILRDKEPNRWQKDDGSRTQILAIGPQRGVEKKYSLAMIGRLEEVGRKSCEVSKTDRVDFRYLLAKAMQEFTARRLADQTDNPFTNSNLLATLLIPPLETYLDLHSEVQYLLLTYPPEHLSTVLALQNLVGVDVLKVAQIVESIREDDLTLTHTRRRGSIDKKSDSKPAQPLLLSRSSSTYISPSQENYWLTCSASEEDIATFVSRVWNIDTEQDESSLPSEQAAEKPRKKRPPPLSLEKEDVKETSVLVLQSPLSSTRMLVPPPEPESSALPVRALSIADSIETSKMLKSKSSRSNTRATNGPRGGPESSKGFYMNDDSDDDMDERRLMPVCLQKKVAPKPSSRKALKFLGLA</sequence>
<dbReference type="KEGG" id="uvi:66062130"/>
<accession>A0A063BZK5</accession>
<name>A0A063BZK5_USTVR</name>
<feature type="compositionally biased region" description="Polar residues" evidence="1">
    <location>
        <begin position="248"/>
        <end position="263"/>
    </location>
</feature>
<feature type="region of interest" description="Disordered" evidence="1">
    <location>
        <begin position="910"/>
        <end position="952"/>
    </location>
</feature>
<dbReference type="AlphaFoldDB" id="A0A063BZK5"/>
<feature type="compositionally biased region" description="Polar residues" evidence="1">
    <location>
        <begin position="289"/>
        <end position="302"/>
    </location>
</feature>
<reference evidence="2" key="1">
    <citation type="journal article" date="2016" name="Genome Announc.">
        <title>Genome Sequence of Ustilaginoidea virens IPU010, a Rice Pathogenic Fungus Causing False Smut.</title>
        <authorList>
            <person name="Kumagai T."/>
            <person name="Ishii T."/>
            <person name="Terai G."/>
            <person name="Umemura M."/>
            <person name="Machida M."/>
            <person name="Asai K."/>
        </authorList>
    </citation>
    <scope>NUCLEOTIDE SEQUENCE [LARGE SCALE GENOMIC DNA]</scope>
    <source>
        <strain evidence="2">IPU010</strain>
    </source>
</reference>
<feature type="region of interest" description="Disordered" evidence="1">
    <location>
        <begin position="181"/>
        <end position="200"/>
    </location>
</feature>
<evidence type="ECO:0000256" key="1">
    <source>
        <dbReference type="SAM" id="MobiDB-lite"/>
    </source>
</evidence>
<evidence type="ECO:0008006" key="6">
    <source>
        <dbReference type="Google" id="ProtNLM"/>
    </source>
</evidence>
<dbReference type="Proteomes" id="UP000054053">
    <property type="component" value="Unassembled WGS sequence"/>
</dbReference>
<evidence type="ECO:0000313" key="2">
    <source>
        <dbReference type="EMBL" id="GAO17703.1"/>
    </source>
</evidence>
<protein>
    <recommendedName>
        <fullName evidence="6">Gastric mucin-like protein</fullName>
    </recommendedName>
</protein>
<evidence type="ECO:0000313" key="4">
    <source>
        <dbReference type="Proteomes" id="UP000027002"/>
    </source>
</evidence>
<dbReference type="OrthoDB" id="5401106at2759"/>
<dbReference type="RefSeq" id="XP_042994784.1">
    <property type="nucleotide sequence ID" value="XM_043138850.1"/>
</dbReference>
<reference evidence="3" key="3">
    <citation type="submission" date="2020-03" db="EMBL/GenBank/DDBJ databases">
        <title>A mixture of massive structural variations and highly conserved coding sequences in Ustilaginoidea virens genome.</title>
        <authorList>
            <person name="Zhang K."/>
            <person name="Zhao Z."/>
            <person name="Zhang Z."/>
            <person name="Li Y."/>
            <person name="Hsiang T."/>
            <person name="Sun W."/>
        </authorList>
    </citation>
    <scope>NUCLEOTIDE SEQUENCE</scope>
    <source>
        <strain evidence="3">UV-8b</strain>
    </source>
</reference>
<proteinExistence type="predicted"/>
<dbReference type="STRING" id="1159556.A0A063BZK5"/>
<organism evidence="2 5">
    <name type="scientific">Ustilaginoidea virens</name>
    <name type="common">Rice false smut fungus</name>
    <name type="synonym">Villosiclava virens</name>
    <dbReference type="NCBI Taxonomy" id="1159556"/>
    <lineage>
        <taxon>Eukaryota</taxon>
        <taxon>Fungi</taxon>
        <taxon>Dikarya</taxon>
        <taxon>Ascomycota</taxon>
        <taxon>Pezizomycotina</taxon>
        <taxon>Sordariomycetes</taxon>
        <taxon>Hypocreomycetidae</taxon>
        <taxon>Hypocreales</taxon>
        <taxon>Clavicipitaceae</taxon>
        <taxon>Ustilaginoidea</taxon>
    </lineage>
</organism>
<dbReference type="HOGENOM" id="CLU_006328_0_0_1"/>
<dbReference type="EMBL" id="CP072753">
    <property type="protein sequence ID" value="QUC17111.1"/>
    <property type="molecule type" value="Genomic_DNA"/>
</dbReference>
<feature type="region of interest" description="Disordered" evidence="1">
    <location>
        <begin position="248"/>
        <end position="302"/>
    </location>
</feature>
<feature type="compositionally biased region" description="Polar residues" evidence="1">
    <location>
        <begin position="181"/>
        <end position="193"/>
    </location>
</feature>
<dbReference type="Proteomes" id="UP000027002">
    <property type="component" value="Chromosome 1"/>
</dbReference>
<keyword evidence="4" id="KW-1185">Reference proteome</keyword>
<reference evidence="5" key="2">
    <citation type="journal article" date="2016" name="Genome Announc.">
        <title>Genome sequence of Ustilaginoidea virens IPU010, a rice pathogenic fungus causing false smut.</title>
        <authorList>
            <person name="Kumagai T."/>
            <person name="Ishii T."/>
            <person name="Terai G."/>
            <person name="Umemura M."/>
            <person name="Machida M."/>
            <person name="Asai K."/>
        </authorList>
    </citation>
    <scope>NUCLEOTIDE SEQUENCE [LARGE SCALE GENOMIC DNA]</scope>
    <source>
        <strain evidence="5">IPU010</strain>
    </source>
</reference>
<dbReference type="GeneID" id="66062130"/>
<evidence type="ECO:0000313" key="5">
    <source>
        <dbReference type="Proteomes" id="UP000054053"/>
    </source>
</evidence>
<evidence type="ECO:0000313" key="3">
    <source>
        <dbReference type="EMBL" id="QUC17111.1"/>
    </source>
</evidence>
<feature type="region of interest" description="Disordered" evidence="1">
    <location>
        <begin position="839"/>
        <end position="870"/>
    </location>
</feature>
<gene>
    <name evidence="3" type="ORF">UV8b_01352</name>
    <name evidence="2" type="ORF">UVI_02058270</name>
</gene>